<dbReference type="Gramene" id="EOY23750">
    <property type="protein sequence ID" value="EOY23750"/>
    <property type="gene ID" value="TCM_015550"/>
</dbReference>
<name>A0A061G1P2_THECC</name>
<accession>A0A061G1P2</accession>
<keyword evidence="2" id="KW-1185">Reference proteome</keyword>
<sequence length="75" mass="8199">MLALALSLAGEVVQDLVAELCSWEIFMGCIGLETSKLFLLSWHIGRASKAFLVLVGEPQNKDVISCAVLKRSKFC</sequence>
<dbReference type="InParanoid" id="A0A061G1P2"/>
<organism evidence="1 2">
    <name type="scientific">Theobroma cacao</name>
    <name type="common">Cacao</name>
    <name type="synonym">Cocoa</name>
    <dbReference type="NCBI Taxonomy" id="3641"/>
    <lineage>
        <taxon>Eukaryota</taxon>
        <taxon>Viridiplantae</taxon>
        <taxon>Streptophyta</taxon>
        <taxon>Embryophyta</taxon>
        <taxon>Tracheophyta</taxon>
        <taxon>Spermatophyta</taxon>
        <taxon>Magnoliopsida</taxon>
        <taxon>eudicotyledons</taxon>
        <taxon>Gunneridae</taxon>
        <taxon>Pentapetalae</taxon>
        <taxon>rosids</taxon>
        <taxon>malvids</taxon>
        <taxon>Malvales</taxon>
        <taxon>Malvaceae</taxon>
        <taxon>Byttnerioideae</taxon>
        <taxon>Theobroma</taxon>
    </lineage>
</organism>
<gene>
    <name evidence="1" type="ORF">TCM_015550</name>
</gene>
<dbReference type="EMBL" id="CM001881">
    <property type="protein sequence ID" value="EOY23750.1"/>
    <property type="molecule type" value="Genomic_DNA"/>
</dbReference>
<evidence type="ECO:0000313" key="2">
    <source>
        <dbReference type="Proteomes" id="UP000026915"/>
    </source>
</evidence>
<protein>
    <submittedName>
        <fullName evidence="1">Uncharacterized protein</fullName>
    </submittedName>
</protein>
<evidence type="ECO:0000313" key="1">
    <source>
        <dbReference type="EMBL" id="EOY23750.1"/>
    </source>
</evidence>
<dbReference type="HOGENOM" id="CLU_2676062_0_0_1"/>
<reference evidence="1 2" key="1">
    <citation type="journal article" date="2013" name="Genome Biol.">
        <title>The genome sequence of the most widely cultivated cacao type and its use to identify candidate genes regulating pod color.</title>
        <authorList>
            <person name="Motamayor J.C."/>
            <person name="Mockaitis K."/>
            <person name="Schmutz J."/>
            <person name="Haiminen N."/>
            <person name="Iii D.L."/>
            <person name="Cornejo O."/>
            <person name="Findley S.D."/>
            <person name="Zheng P."/>
            <person name="Utro F."/>
            <person name="Royaert S."/>
            <person name="Saski C."/>
            <person name="Jenkins J."/>
            <person name="Podicheti R."/>
            <person name="Zhao M."/>
            <person name="Scheffler B.E."/>
            <person name="Stack J.C."/>
            <person name="Feltus F.A."/>
            <person name="Mustiga G.M."/>
            <person name="Amores F."/>
            <person name="Phillips W."/>
            <person name="Marelli J.P."/>
            <person name="May G.D."/>
            <person name="Shapiro H."/>
            <person name="Ma J."/>
            <person name="Bustamante C.D."/>
            <person name="Schnell R.J."/>
            <person name="Main D."/>
            <person name="Gilbert D."/>
            <person name="Parida L."/>
            <person name="Kuhn D.N."/>
        </authorList>
    </citation>
    <scope>NUCLEOTIDE SEQUENCE [LARGE SCALE GENOMIC DNA]</scope>
    <source>
        <strain evidence="2">cv. Matina 1-6</strain>
    </source>
</reference>
<proteinExistence type="predicted"/>
<dbReference type="AlphaFoldDB" id="A0A061G1P2"/>
<dbReference type="Proteomes" id="UP000026915">
    <property type="component" value="Chromosome 3"/>
</dbReference>